<proteinExistence type="predicted"/>
<dbReference type="AlphaFoldDB" id="A0A2U8H3M2"/>
<accession>A0A2U8H3M2</accession>
<name>A0A2U8H3M2_9RHOO</name>
<evidence type="ECO:0000313" key="2">
    <source>
        <dbReference type="EMBL" id="AWI80547.1"/>
    </source>
</evidence>
<dbReference type="Pfam" id="PF18197">
    <property type="entry name" value="TTHB210-like"/>
    <property type="match status" value="1"/>
</dbReference>
<evidence type="ECO:0000259" key="1">
    <source>
        <dbReference type="Pfam" id="PF18197"/>
    </source>
</evidence>
<sequence>MKRTSELFPGVLIAFAVVSALGVRPAFGQAGSYVGPAVTIGKGEAYAMVRTGADGAVTSIGVVMTAAALEGLPAAAPGEHSDFPYELPMPATGPKTVVDHVVVNWEAAGHAPSKVYDVPHFDFHFYVVDREAVEKVVFSSPDASGAPDQQPPAELMATGYVLPPGTAKSKMGVHAVNPAGGEFQQQPFNTAFIYGYYNKRLTFIEPMVSLAYLKSKPSVSLPVSRPAKYSWPGAYPSSYRVAFDEARQAYEVSLEELR</sequence>
<dbReference type="RefSeq" id="WP_108974234.1">
    <property type="nucleotide sequence ID" value="NZ_CP022188.1"/>
</dbReference>
<evidence type="ECO:0000313" key="3">
    <source>
        <dbReference type="Proteomes" id="UP000244902"/>
    </source>
</evidence>
<dbReference type="Proteomes" id="UP000244902">
    <property type="component" value="Chromosome"/>
</dbReference>
<protein>
    <recommendedName>
        <fullName evidence="1">TTHB210-like domain-containing protein</fullName>
    </recommendedName>
</protein>
<feature type="domain" description="TTHB210-like" evidence="1">
    <location>
        <begin position="53"/>
        <end position="105"/>
    </location>
</feature>
<dbReference type="EMBL" id="CP022188">
    <property type="protein sequence ID" value="AWI80547.1"/>
    <property type="molecule type" value="Genomic_DNA"/>
</dbReference>
<organism evidence="2 3">
    <name type="scientific">Parazoarcus communis</name>
    <dbReference type="NCBI Taxonomy" id="41977"/>
    <lineage>
        <taxon>Bacteria</taxon>
        <taxon>Pseudomonadati</taxon>
        <taxon>Pseudomonadota</taxon>
        <taxon>Betaproteobacteria</taxon>
        <taxon>Rhodocyclales</taxon>
        <taxon>Zoogloeaceae</taxon>
        <taxon>Parazoarcus</taxon>
    </lineage>
</organism>
<dbReference type="OrthoDB" id="2867208at2"/>
<reference evidence="2 3" key="1">
    <citation type="submission" date="2017-06" db="EMBL/GenBank/DDBJ databases">
        <title>Azoarcus sp. TSNA42 complete genome sequence.</title>
        <authorList>
            <person name="Woo J.-H."/>
            <person name="Kim H.-S."/>
        </authorList>
    </citation>
    <scope>NUCLEOTIDE SEQUENCE [LARGE SCALE GENOMIC DNA]</scope>
    <source>
        <strain evidence="2 3">TSNA42</strain>
    </source>
</reference>
<gene>
    <name evidence="2" type="ORF">CEW87_14955</name>
</gene>
<dbReference type="InterPro" id="IPR033786">
    <property type="entry name" value="TTHB210-like"/>
</dbReference>
<dbReference type="CDD" id="cd11669">
    <property type="entry name" value="TTHB210-like"/>
    <property type="match status" value="1"/>
</dbReference>
<dbReference type="InterPro" id="IPR040832">
    <property type="entry name" value="TTHB210-like_dom"/>
</dbReference>